<name>A0A0A0BML2_9CELL</name>
<gene>
    <name evidence="2" type="ORF">N868_03845</name>
</gene>
<dbReference type="SUPFAM" id="SSF53335">
    <property type="entry name" value="S-adenosyl-L-methionine-dependent methyltransferases"/>
    <property type="match status" value="1"/>
</dbReference>
<dbReference type="Gene3D" id="3.40.50.150">
    <property type="entry name" value="Vaccinia Virus protein VP39"/>
    <property type="match status" value="1"/>
</dbReference>
<keyword evidence="3" id="KW-1185">Reference proteome</keyword>
<reference evidence="2 3" key="2">
    <citation type="journal article" date="2015" name="Stand. Genomic Sci.">
        <title>Draft genome sequence of Cellulomonas carbonis T26(T) and comparative analysis of six Cellulomonas genomes.</title>
        <authorList>
            <person name="Zhuang W."/>
            <person name="Zhang S."/>
            <person name="Xia X."/>
            <person name="Wang G."/>
        </authorList>
    </citation>
    <scope>NUCLEOTIDE SEQUENCE [LARGE SCALE GENOMIC DNA]</scope>
    <source>
        <strain evidence="2 3">T26</strain>
    </source>
</reference>
<feature type="coiled-coil region" evidence="1">
    <location>
        <begin position="226"/>
        <end position="270"/>
    </location>
</feature>
<organism evidence="2 3">
    <name type="scientific">Cellulomonas carbonis T26</name>
    <dbReference type="NCBI Taxonomy" id="947969"/>
    <lineage>
        <taxon>Bacteria</taxon>
        <taxon>Bacillati</taxon>
        <taxon>Actinomycetota</taxon>
        <taxon>Actinomycetes</taxon>
        <taxon>Micrococcales</taxon>
        <taxon>Cellulomonadaceae</taxon>
        <taxon>Cellulomonas</taxon>
    </lineage>
</organism>
<evidence type="ECO:0000256" key="1">
    <source>
        <dbReference type="SAM" id="Coils"/>
    </source>
</evidence>
<dbReference type="Proteomes" id="UP000029839">
    <property type="component" value="Unassembled WGS sequence"/>
</dbReference>
<dbReference type="InterPro" id="IPR029063">
    <property type="entry name" value="SAM-dependent_MTases_sf"/>
</dbReference>
<accession>A0A0A0BML2</accession>
<keyword evidence="2" id="KW-0489">Methyltransferase</keyword>
<dbReference type="Pfam" id="PF13489">
    <property type="entry name" value="Methyltransf_23"/>
    <property type="match status" value="1"/>
</dbReference>
<dbReference type="GO" id="GO:0032259">
    <property type="term" value="P:methylation"/>
    <property type="evidence" value="ECO:0007669"/>
    <property type="project" value="UniProtKB-KW"/>
</dbReference>
<evidence type="ECO:0000313" key="2">
    <source>
        <dbReference type="EMBL" id="KGM09191.1"/>
    </source>
</evidence>
<sequence>MSQYDTTLDPSVSNNSHVQLLDLVGGNKTVLDVGCATGYLGAELVARGCVVDGVEYDADAAATAAKALRHVVVGDLTTLDLDAELEGRRYDVIVCGDILEHLADPAPVLRRLVGLLAPGGSVVISMPNVSHGSVRLALLQGRWEYQELGLLDRTHIRFFTRRTLLELLRGAGLAAAEVRTTTKDPLASEVEVDGAALPTGVVDWVRGQPDALTYQFLVRAVPDDSVAAVDAVRARAEELAQQLAEERGRAVRLEADLARARADLDAVRSTRSMRLLAAPRAVYGRLLRARGGAR</sequence>
<proteinExistence type="predicted"/>
<reference evidence="2 3" key="1">
    <citation type="submission" date="2013-08" db="EMBL/GenBank/DDBJ databases">
        <title>Genome sequencing of Cellulomonas carbonis T26.</title>
        <authorList>
            <person name="Chen F."/>
            <person name="Li Y."/>
            <person name="Wang G."/>
        </authorList>
    </citation>
    <scope>NUCLEOTIDE SEQUENCE [LARGE SCALE GENOMIC DNA]</scope>
    <source>
        <strain evidence="2 3">T26</strain>
    </source>
</reference>
<comment type="caution">
    <text evidence="2">The sequence shown here is derived from an EMBL/GenBank/DDBJ whole genome shotgun (WGS) entry which is preliminary data.</text>
</comment>
<evidence type="ECO:0000313" key="3">
    <source>
        <dbReference type="Proteomes" id="UP000029839"/>
    </source>
</evidence>
<keyword evidence="1" id="KW-0175">Coiled coil</keyword>
<dbReference type="AlphaFoldDB" id="A0A0A0BML2"/>
<dbReference type="PANTHER" id="PTHR43861">
    <property type="entry name" value="TRANS-ACONITATE 2-METHYLTRANSFERASE-RELATED"/>
    <property type="match status" value="1"/>
</dbReference>
<dbReference type="GO" id="GO:0008168">
    <property type="term" value="F:methyltransferase activity"/>
    <property type="evidence" value="ECO:0007669"/>
    <property type="project" value="UniProtKB-KW"/>
</dbReference>
<keyword evidence="2" id="KW-0808">Transferase</keyword>
<dbReference type="OrthoDB" id="9810247at2"/>
<protein>
    <submittedName>
        <fullName evidence="2">Methyltransferase</fullName>
    </submittedName>
</protein>
<dbReference type="CDD" id="cd02440">
    <property type="entry name" value="AdoMet_MTases"/>
    <property type="match status" value="1"/>
</dbReference>
<dbReference type="EMBL" id="AXCY01000115">
    <property type="protein sequence ID" value="KGM09191.1"/>
    <property type="molecule type" value="Genomic_DNA"/>
</dbReference>
<dbReference type="RefSeq" id="WP_052426492.1">
    <property type="nucleotide sequence ID" value="NZ_AXCY01000115.1"/>
</dbReference>